<comment type="function">
    <text evidence="2">Plant non-specific lipid-transfer proteins transfer phospholipids as well as galactolipids across membranes. May play a role in wax or cutin deposition in the cell walls of expanding epidermal cells and certain secretory tissues.</text>
</comment>
<evidence type="ECO:0000313" key="4">
    <source>
        <dbReference type="EMBL" id="CAA7052123.1"/>
    </source>
</evidence>
<evidence type="ECO:0000259" key="3">
    <source>
        <dbReference type="SMART" id="SM00499"/>
    </source>
</evidence>
<accession>A0A6D2KY09</accession>
<dbReference type="EMBL" id="CACVBM020001496">
    <property type="protein sequence ID" value="CAA7052123.1"/>
    <property type="molecule type" value="Genomic_DNA"/>
</dbReference>
<dbReference type="SMART" id="SM00499">
    <property type="entry name" value="AAI"/>
    <property type="match status" value="1"/>
</dbReference>
<protein>
    <recommendedName>
        <fullName evidence="2">Non-specific lipid-transfer protein</fullName>
    </recommendedName>
</protein>
<keyword evidence="2" id="KW-0813">Transport</keyword>
<dbReference type="PANTHER" id="PTHR33076">
    <property type="entry name" value="NON-SPECIFIC LIPID-TRANSFER PROTEIN 2-RELATED"/>
    <property type="match status" value="1"/>
</dbReference>
<dbReference type="Proteomes" id="UP000467841">
    <property type="component" value="Unassembled WGS sequence"/>
</dbReference>
<dbReference type="CDD" id="cd01960">
    <property type="entry name" value="nsLTP1"/>
    <property type="match status" value="1"/>
</dbReference>
<feature type="domain" description="Bifunctional inhibitor/plant lipid transfer protein/seed storage helical" evidence="3">
    <location>
        <begin position="23"/>
        <end position="89"/>
    </location>
</feature>
<evidence type="ECO:0000256" key="2">
    <source>
        <dbReference type="RuleBase" id="RU000628"/>
    </source>
</evidence>
<name>A0A6D2KY09_9BRAS</name>
<dbReference type="SUPFAM" id="SSF47699">
    <property type="entry name" value="Bifunctional inhibitor/lipid-transfer protein/seed storage 2S albumin"/>
    <property type="match status" value="1"/>
</dbReference>
<reference evidence="4" key="1">
    <citation type="submission" date="2020-01" db="EMBL/GenBank/DDBJ databases">
        <authorList>
            <person name="Mishra B."/>
        </authorList>
    </citation>
    <scope>NUCLEOTIDE SEQUENCE [LARGE SCALE GENOMIC DNA]</scope>
</reference>
<comment type="similarity">
    <text evidence="1 2">Belongs to the plant LTP family.</text>
</comment>
<evidence type="ECO:0000313" key="5">
    <source>
        <dbReference type="Proteomes" id="UP000467841"/>
    </source>
</evidence>
<organism evidence="4 5">
    <name type="scientific">Microthlaspi erraticum</name>
    <dbReference type="NCBI Taxonomy" id="1685480"/>
    <lineage>
        <taxon>Eukaryota</taxon>
        <taxon>Viridiplantae</taxon>
        <taxon>Streptophyta</taxon>
        <taxon>Embryophyta</taxon>
        <taxon>Tracheophyta</taxon>
        <taxon>Spermatophyta</taxon>
        <taxon>Magnoliopsida</taxon>
        <taxon>eudicotyledons</taxon>
        <taxon>Gunneridae</taxon>
        <taxon>Pentapetalae</taxon>
        <taxon>rosids</taxon>
        <taxon>malvids</taxon>
        <taxon>Brassicales</taxon>
        <taxon>Brassicaceae</taxon>
        <taxon>Coluteocarpeae</taxon>
        <taxon>Microthlaspi</taxon>
    </lineage>
</organism>
<dbReference type="GO" id="GO:0006869">
    <property type="term" value="P:lipid transport"/>
    <property type="evidence" value="ECO:0007669"/>
    <property type="project" value="InterPro"/>
</dbReference>
<dbReference type="InterPro" id="IPR000528">
    <property type="entry name" value="Plant_nsLTP"/>
</dbReference>
<sequence>MLGFGLHDCGRLAGPITANALTCGDVFTSLTPCVTYLRIGGSIPTTCCFGLRSLKNAARTTPDRQTACKCLKQAANSFGSVSRSNVVDYVLYPM</sequence>
<dbReference type="PRINTS" id="PR00382">
    <property type="entry name" value="LIPIDTRNSFER"/>
</dbReference>
<proteinExistence type="inferred from homology"/>
<keyword evidence="2" id="KW-0446">Lipid-binding</keyword>
<dbReference type="InterPro" id="IPR016140">
    <property type="entry name" value="Bifunc_inhib/LTP/seed_store"/>
</dbReference>
<keyword evidence="5" id="KW-1185">Reference proteome</keyword>
<dbReference type="Gene3D" id="1.10.110.10">
    <property type="entry name" value="Plant lipid-transfer and hydrophobic proteins"/>
    <property type="match status" value="1"/>
</dbReference>
<gene>
    <name evidence="4" type="ORF">MERR_LOCUS39358</name>
</gene>
<dbReference type="InterPro" id="IPR036312">
    <property type="entry name" value="Bifun_inhib/LTP/seed_sf"/>
</dbReference>
<comment type="caution">
    <text evidence="4">The sequence shown here is derived from an EMBL/GenBank/DDBJ whole genome shotgun (WGS) entry which is preliminary data.</text>
</comment>
<evidence type="ECO:0000256" key="1">
    <source>
        <dbReference type="ARBA" id="ARBA00009748"/>
    </source>
</evidence>
<dbReference type="OrthoDB" id="1890443at2759"/>
<dbReference type="GO" id="GO:0008289">
    <property type="term" value="F:lipid binding"/>
    <property type="evidence" value="ECO:0007669"/>
    <property type="project" value="UniProtKB-KW"/>
</dbReference>
<dbReference type="Pfam" id="PF00234">
    <property type="entry name" value="Tryp_alpha_amyl"/>
    <property type="match status" value="1"/>
</dbReference>
<dbReference type="AlphaFoldDB" id="A0A6D2KY09"/>